<comment type="caution">
    <text evidence="10">The sequence shown here is derived from an EMBL/GenBank/DDBJ whole genome shotgun (WGS) entry which is preliminary data.</text>
</comment>
<feature type="transmembrane region" description="Helical" evidence="8">
    <location>
        <begin position="56"/>
        <end position="72"/>
    </location>
</feature>
<evidence type="ECO:0000256" key="4">
    <source>
        <dbReference type="ARBA" id="ARBA00022989"/>
    </source>
</evidence>
<dbReference type="EMBL" id="JAMXQV010000034">
    <property type="protein sequence ID" value="MCR6489582.1"/>
    <property type="molecule type" value="Genomic_DNA"/>
</dbReference>
<accession>A0A9X2NKP3</accession>
<dbReference type="InterPro" id="IPR008969">
    <property type="entry name" value="CarboxyPept-like_regulatory"/>
</dbReference>
<protein>
    <submittedName>
        <fullName evidence="10">FUSC family protein</fullName>
    </submittedName>
</protein>
<evidence type="ECO:0000256" key="3">
    <source>
        <dbReference type="ARBA" id="ARBA00022692"/>
    </source>
</evidence>
<feature type="transmembrane region" description="Helical" evidence="8">
    <location>
        <begin position="34"/>
        <end position="50"/>
    </location>
</feature>
<dbReference type="SUPFAM" id="SSF49464">
    <property type="entry name" value="Carboxypeptidase regulatory domain-like"/>
    <property type="match status" value="1"/>
</dbReference>
<dbReference type="PANTHER" id="PTHR30509:SF9">
    <property type="entry name" value="MULTIDRUG RESISTANCE PROTEIN MDTO"/>
    <property type="match status" value="1"/>
</dbReference>
<keyword evidence="2" id="KW-1003">Cell membrane</keyword>
<evidence type="ECO:0000256" key="2">
    <source>
        <dbReference type="ARBA" id="ARBA00022475"/>
    </source>
</evidence>
<sequence length="448" mass="47411">MGALPGSAAAAGDVEPRGGAWNPLRRLDLTTRQAVQVAVAGGLAIVLGRLLSEQRYYWAVIAAFVAFTGTATRSEVFLKSVNRVLGTLVGLGAGIALAHLTAGNTAAVLAVIVGSMFCGFYLQRLSYAYMIFFVTIMVSQLYSVLNEFSPGLLVLRLEETAIGAAVGIAVGLVLTPLSTRDTVRTAERTLLRTFGELLADVAERLEGGVPDLDARVRVLDNDLRQLRLVAAPLVAAVPWGGGSRTTRHRLTLAATLVQHTHRLVARLRRPAEVVPAAAARALAEVATEAADDGDVVALLGSAEATLGRHCAHADEPVLLELIHLRRLLHELVTGVLAEPVTPCVTEIRGRVHNALGAPLPGATLTLVDTHGRQTSRATSAADGFFALEAPHAGSYVLITAADRHGPAASTVPAHGRAVVQDIWLSAARTSPPMPASRRQCHRRDVRLR</sequence>
<evidence type="ECO:0000259" key="9">
    <source>
        <dbReference type="Pfam" id="PF13515"/>
    </source>
</evidence>
<comment type="subcellular location">
    <subcellularLocation>
        <location evidence="1">Cell membrane</location>
        <topology evidence="1">Multi-pass membrane protein</topology>
    </subcellularLocation>
</comment>
<dbReference type="PANTHER" id="PTHR30509">
    <property type="entry name" value="P-HYDROXYBENZOIC ACID EFFLUX PUMP SUBUNIT-RELATED"/>
    <property type="match status" value="1"/>
</dbReference>
<keyword evidence="11" id="KW-1185">Reference proteome</keyword>
<evidence type="ECO:0000313" key="10">
    <source>
        <dbReference type="EMBL" id="MCR6489582.1"/>
    </source>
</evidence>
<feature type="region of interest" description="Disordered" evidence="7">
    <location>
        <begin position="429"/>
        <end position="448"/>
    </location>
</feature>
<dbReference type="GO" id="GO:0005886">
    <property type="term" value="C:plasma membrane"/>
    <property type="evidence" value="ECO:0007669"/>
    <property type="project" value="UniProtKB-SubCell"/>
</dbReference>
<evidence type="ECO:0000256" key="5">
    <source>
        <dbReference type="ARBA" id="ARBA00023136"/>
    </source>
</evidence>
<dbReference type="InterPro" id="IPR049453">
    <property type="entry name" value="Memb_transporter_dom"/>
</dbReference>
<keyword evidence="4 8" id="KW-1133">Transmembrane helix</keyword>
<evidence type="ECO:0000256" key="8">
    <source>
        <dbReference type="SAM" id="Phobius"/>
    </source>
</evidence>
<proteinExistence type="inferred from homology"/>
<evidence type="ECO:0000256" key="6">
    <source>
        <dbReference type="ARBA" id="ARBA00043993"/>
    </source>
</evidence>
<organism evidence="10 11">
    <name type="scientific">Amycolatopsis iheyensis</name>
    <dbReference type="NCBI Taxonomy" id="2945988"/>
    <lineage>
        <taxon>Bacteria</taxon>
        <taxon>Bacillati</taxon>
        <taxon>Actinomycetota</taxon>
        <taxon>Actinomycetes</taxon>
        <taxon>Pseudonocardiales</taxon>
        <taxon>Pseudonocardiaceae</taxon>
        <taxon>Amycolatopsis</taxon>
    </lineage>
</organism>
<dbReference type="Pfam" id="PF13620">
    <property type="entry name" value="CarboxypepD_reg"/>
    <property type="match status" value="1"/>
</dbReference>
<dbReference type="Gene3D" id="2.60.40.1120">
    <property type="entry name" value="Carboxypeptidase-like, regulatory domain"/>
    <property type="match status" value="1"/>
</dbReference>
<evidence type="ECO:0000256" key="7">
    <source>
        <dbReference type="SAM" id="MobiDB-lite"/>
    </source>
</evidence>
<evidence type="ECO:0000256" key="1">
    <source>
        <dbReference type="ARBA" id="ARBA00004651"/>
    </source>
</evidence>
<feature type="domain" description="Integral membrane bound transporter" evidence="9">
    <location>
        <begin position="43"/>
        <end position="170"/>
    </location>
</feature>
<feature type="transmembrane region" description="Helical" evidence="8">
    <location>
        <begin position="160"/>
        <end position="178"/>
    </location>
</feature>
<gene>
    <name evidence="10" type="ORF">M8542_42885</name>
</gene>
<dbReference type="Pfam" id="PF13515">
    <property type="entry name" value="FUSC_2"/>
    <property type="match status" value="1"/>
</dbReference>
<name>A0A9X2NKP3_9PSEU</name>
<comment type="similarity">
    <text evidence="6">Belongs to the YccS/YhfK family.</text>
</comment>
<dbReference type="Proteomes" id="UP001144096">
    <property type="component" value="Unassembled WGS sequence"/>
</dbReference>
<feature type="compositionally biased region" description="Basic residues" evidence="7">
    <location>
        <begin position="438"/>
        <end position="448"/>
    </location>
</feature>
<reference evidence="10" key="1">
    <citation type="submission" date="2022-06" db="EMBL/GenBank/DDBJ databases">
        <title>Amycolatopsis iheyaensis sp. nov., a new species of the genus Amycolatopsis isolated from soil in Iheya island, Japan.</title>
        <authorList>
            <person name="Ngamcharungchit C."/>
            <person name="Kanto H."/>
            <person name="Take A."/>
            <person name="Intra B."/>
            <person name="Matsumoto A."/>
            <person name="Panbangred W."/>
            <person name="Inahashi Y."/>
        </authorList>
    </citation>
    <scope>NUCLEOTIDE SEQUENCE</scope>
    <source>
        <strain evidence="10">OK19-0408</strain>
    </source>
</reference>
<dbReference type="AlphaFoldDB" id="A0A9X2NKP3"/>
<keyword evidence="5 8" id="KW-0472">Membrane</keyword>
<evidence type="ECO:0000313" key="11">
    <source>
        <dbReference type="Proteomes" id="UP001144096"/>
    </source>
</evidence>
<feature type="transmembrane region" description="Helical" evidence="8">
    <location>
        <begin position="127"/>
        <end position="145"/>
    </location>
</feature>
<keyword evidence="3 8" id="KW-0812">Transmembrane</keyword>